<dbReference type="PANTHER" id="PTHR43639">
    <property type="entry name" value="OXIDOREDUCTASE, SHORT-CHAIN DEHYDROGENASE/REDUCTASE FAMILY (AFU_ORTHOLOGUE AFUA_5G02870)"/>
    <property type="match status" value="1"/>
</dbReference>
<sequence length="259" mass="28533">MSSRGRLTDKVCIITGAGSGFGETFAKRFALEGAKVVIAEINEQAGKRVEQDMISLSGPDRVFFVHSDVTSRRSWEELFQRTLDKFGSLDVVFNNAGTTYRKKPSHEVTEKEWQMLIDINMKSIYLSTAVVMPYFMKKKAGVILNTSSIGGYHVKEELVYYGASKTFVNMITEGLASEYGPHGIRVNSICPLLGYTGLTEAFIGVKDDSDFRTKFEATVPLRRGLDNNDLANAAIYLCSDEASFVTGVNLKIDGGSTCV</sequence>
<dbReference type="Proteomes" id="UP000799770">
    <property type="component" value="Unassembled WGS sequence"/>
</dbReference>
<dbReference type="PROSITE" id="PS00061">
    <property type="entry name" value="ADH_SHORT"/>
    <property type="match status" value="1"/>
</dbReference>
<dbReference type="AlphaFoldDB" id="A0A6A5YHM6"/>
<proteinExistence type="predicted"/>
<reference evidence="3" key="1">
    <citation type="journal article" date="2020" name="Stud. Mycol.">
        <title>101 Dothideomycetes genomes: a test case for predicting lifestyles and emergence of pathogens.</title>
        <authorList>
            <person name="Haridas S."/>
            <person name="Albert R."/>
            <person name="Binder M."/>
            <person name="Bloem J."/>
            <person name="Labutti K."/>
            <person name="Salamov A."/>
            <person name="Andreopoulos B."/>
            <person name="Baker S."/>
            <person name="Barry K."/>
            <person name="Bills G."/>
            <person name="Bluhm B."/>
            <person name="Cannon C."/>
            <person name="Castanera R."/>
            <person name="Culley D."/>
            <person name="Daum C."/>
            <person name="Ezra D."/>
            <person name="Gonzalez J."/>
            <person name="Henrissat B."/>
            <person name="Kuo A."/>
            <person name="Liang C."/>
            <person name="Lipzen A."/>
            <person name="Lutzoni F."/>
            <person name="Magnuson J."/>
            <person name="Mondo S."/>
            <person name="Nolan M."/>
            <person name="Ohm R."/>
            <person name="Pangilinan J."/>
            <person name="Park H.-J."/>
            <person name="Ramirez L."/>
            <person name="Alfaro M."/>
            <person name="Sun H."/>
            <person name="Tritt A."/>
            <person name="Yoshinaga Y."/>
            <person name="Zwiers L.-H."/>
            <person name="Turgeon B."/>
            <person name="Goodwin S."/>
            <person name="Spatafora J."/>
            <person name="Crous P."/>
            <person name="Grigoriev I."/>
        </authorList>
    </citation>
    <scope>NUCLEOTIDE SEQUENCE</scope>
    <source>
        <strain evidence="3">CBS 627.86</strain>
    </source>
</reference>
<keyword evidence="4" id="KW-1185">Reference proteome</keyword>
<dbReference type="FunFam" id="3.40.50.720:FF:000084">
    <property type="entry name" value="Short-chain dehydrogenase reductase"/>
    <property type="match status" value="1"/>
</dbReference>
<dbReference type="InterPro" id="IPR020904">
    <property type="entry name" value="Sc_DH/Rdtase_CS"/>
</dbReference>
<evidence type="ECO:0000313" key="3">
    <source>
        <dbReference type="EMBL" id="KAF2106224.1"/>
    </source>
</evidence>
<dbReference type="PRINTS" id="PR00080">
    <property type="entry name" value="SDRFAMILY"/>
</dbReference>
<dbReference type="PRINTS" id="PR00081">
    <property type="entry name" value="GDHRDH"/>
</dbReference>
<dbReference type="SUPFAM" id="SSF51735">
    <property type="entry name" value="NAD(P)-binding Rossmann-fold domains"/>
    <property type="match status" value="1"/>
</dbReference>
<dbReference type="EMBL" id="ML977365">
    <property type="protein sequence ID" value="KAF2106224.1"/>
    <property type="molecule type" value="Genomic_DNA"/>
</dbReference>
<name>A0A6A5YHM6_9PLEO</name>
<dbReference type="Pfam" id="PF13561">
    <property type="entry name" value="adh_short_C2"/>
    <property type="match status" value="1"/>
</dbReference>
<evidence type="ECO:0000256" key="2">
    <source>
        <dbReference type="ARBA" id="ARBA00023002"/>
    </source>
</evidence>
<organism evidence="3 4">
    <name type="scientific">Lophiotrema nucula</name>
    <dbReference type="NCBI Taxonomy" id="690887"/>
    <lineage>
        <taxon>Eukaryota</taxon>
        <taxon>Fungi</taxon>
        <taxon>Dikarya</taxon>
        <taxon>Ascomycota</taxon>
        <taxon>Pezizomycotina</taxon>
        <taxon>Dothideomycetes</taxon>
        <taxon>Pleosporomycetidae</taxon>
        <taxon>Pleosporales</taxon>
        <taxon>Lophiotremataceae</taxon>
        <taxon>Lophiotrema</taxon>
    </lineage>
</organism>
<dbReference type="NCBIfam" id="NF005559">
    <property type="entry name" value="PRK07231.1"/>
    <property type="match status" value="1"/>
</dbReference>
<accession>A0A6A5YHM6</accession>
<dbReference type="OrthoDB" id="294295at2759"/>
<evidence type="ECO:0000313" key="4">
    <source>
        <dbReference type="Proteomes" id="UP000799770"/>
    </source>
</evidence>
<dbReference type="PANTHER" id="PTHR43639:SF5">
    <property type="entry name" value="OXIDOREDUCTASE, SHORT-CHAIN DEHYDROGENASE_REDUCTASE FAMILY (AFU_ORTHOLOGUE AFUA_6G09140)"/>
    <property type="match status" value="1"/>
</dbReference>
<dbReference type="InterPro" id="IPR002347">
    <property type="entry name" value="SDR_fam"/>
</dbReference>
<dbReference type="Gene3D" id="3.40.50.720">
    <property type="entry name" value="NAD(P)-binding Rossmann-like Domain"/>
    <property type="match status" value="1"/>
</dbReference>
<keyword evidence="2" id="KW-0560">Oxidoreductase</keyword>
<dbReference type="GO" id="GO:0016491">
    <property type="term" value="F:oxidoreductase activity"/>
    <property type="evidence" value="ECO:0007669"/>
    <property type="project" value="UniProtKB-KW"/>
</dbReference>
<gene>
    <name evidence="3" type="ORF">BDV96DRAFT_654930</name>
</gene>
<protein>
    <submittedName>
        <fullName evidence="3">Putative alcohol dehydrogenase</fullName>
    </submittedName>
</protein>
<dbReference type="InterPro" id="IPR036291">
    <property type="entry name" value="NAD(P)-bd_dom_sf"/>
</dbReference>
<evidence type="ECO:0000256" key="1">
    <source>
        <dbReference type="ARBA" id="ARBA00022857"/>
    </source>
</evidence>
<keyword evidence="1" id="KW-0521">NADP</keyword>